<dbReference type="EMBL" id="JAVIZN010000002">
    <property type="protein sequence ID" value="MDR6203069.1"/>
    <property type="molecule type" value="Genomic_DNA"/>
</dbReference>
<keyword evidence="2" id="KW-0732">Signal</keyword>
<dbReference type="RefSeq" id="WP_006052855.1">
    <property type="nucleotide sequence ID" value="NZ_ATXV01000003.1"/>
</dbReference>
<evidence type="ECO:0000256" key="1">
    <source>
        <dbReference type="SAM" id="MobiDB-lite"/>
    </source>
</evidence>
<accession>A0ABD5CGS3</accession>
<evidence type="ECO:0000313" key="3">
    <source>
        <dbReference type="EMBL" id="MDR6203069.1"/>
    </source>
</evidence>
<evidence type="ECO:0000313" key="4">
    <source>
        <dbReference type="Proteomes" id="UP001245184"/>
    </source>
</evidence>
<protein>
    <submittedName>
        <fullName evidence="3">Membrane protein YqiK</fullName>
    </submittedName>
</protein>
<organism evidence="3 4">
    <name type="scientific">Paraburkholderia graminis</name>
    <dbReference type="NCBI Taxonomy" id="60548"/>
    <lineage>
        <taxon>Bacteria</taxon>
        <taxon>Pseudomonadati</taxon>
        <taxon>Pseudomonadota</taxon>
        <taxon>Betaproteobacteria</taxon>
        <taxon>Burkholderiales</taxon>
        <taxon>Burkholderiaceae</taxon>
        <taxon>Paraburkholderia</taxon>
    </lineage>
</organism>
<feature type="chain" id="PRO_5044748738" evidence="2">
    <location>
        <begin position="33"/>
        <end position="93"/>
    </location>
</feature>
<proteinExistence type="predicted"/>
<feature type="signal peptide" evidence="2">
    <location>
        <begin position="1"/>
        <end position="32"/>
    </location>
</feature>
<reference evidence="3 4" key="1">
    <citation type="submission" date="2023-08" db="EMBL/GenBank/DDBJ databases">
        <title>Genome sequencing of plant associated microbes to promote plant fitness in Sorghum bicolor and Oryza sativa.</title>
        <authorList>
            <person name="Coleman-Derr D."/>
        </authorList>
    </citation>
    <scope>NUCLEOTIDE SEQUENCE [LARGE SCALE GENOMIC DNA]</scope>
    <source>
        <strain evidence="3 4">SLBN-33</strain>
    </source>
</reference>
<sequence length="93" mass="9534">MNSTQSTKSMKSAAGRLCALMIAGCLSSVAFAQASDPAAAPVTHADKKAAKEQSKADKKAAVAQAKANKEKTEAQADADKANAEANLKDAKKQ</sequence>
<name>A0ABD5CGS3_9BURK</name>
<feature type="compositionally biased region" description="Basic and acidic residues" evidence="1">
    <location>
        <begin position="44"/>
        <end position="60"/>
    </location>
</feature>
<dbReference type="KEGG" id="pgp:CUJ91_13160"/>
<dbReference type="Proteomes" id="UP001245184">
    <property type="component" value="Unassembled WGS sequence"/>
</dbReference>
<feature type="compositionally biased region" description="Basic and acidic residues" evidence="1">
    <location>
        <begin position="67"/>
        <end position="93"/>
    </location>
</feature>
<dbReference type="GeneID" id="97002463"/>
<dbReference type="AlphaFoldDB" id="A0ABD5CGS3"/>
<comment type="caution">
    <text evidence="3">The sequence shown here is derived from an EMBL/GenBank/DDBJ whole genome shotgun (WGS) entry which is preliminary data.</text>
</comment>
<evidence type="ECO:0000256" key="2">
    <source>
        <dbReference type="SAM" id="SignalP"/>
    </source>
</evidence>
<gene>
    <name evidence="3" type="ORF">QF025_001789</name>
</gene>
<feature type="region of interest" description="Disordered" evidence="1">
    <location>
        <begin position="36"/>
        <end position="93"/>
    </location>
</feature>